<dbReference type="PANTHER" id="PTHR36834:SF2">
    <property type="entry name" value="MEMBRANE PROTEIN"/>
    <property type="match status" value="1"/>
</dbReference>
<keyword evidence="1" id="KW-0472">Membrane</keyword>
<dbReference type="InterPro" id="IPR006976">
    <property type="entry name" value="VanZ-like"/>
</dbReference>
<organism evidence="3 4">
    <name type="scientific">Listeria floridensis FSL S10-1187</name>
    <dbReference type="NCBI Taxonomy" id="1265817"/>
    <lineage>
        <taxon>Bacteria</taxon>
        <taxon>Bacillati</taxon>
        <taxon>Bacillota</taxon>
        <taxon>Bacilli</taxon>
        <taxon>Bacillales</taxon>
        <taxon>Listeriaceae</taxon>
        <taxon>Listeria</taxon>
    </lineage>
</organism>
<proteinExistence type="predicted"/>
<gene>
    <name evidence="3" type="ORF">MFLO_11145</name>
</gene>
<keyword evidence="1" id="KW-1133">Transmembrane helix</keyword>
<dbReference type="Proteomes" id="UP000019249">
    <property type="component" value="Unassembled WGS sequence"/>
</dbReference>
<comment type="caution">
    <text evidence="3">The sequence shown here is derived from an EMBL/GenBank/DDBJ whole genome shotgun (WGS) entry which is preliminary data.</text>
</comment>
<accession>A0ABN0RDE7</accession>
<reference evidence="3 4" key="1">
    <citation type="journal article" date="2014" name="Int. J. Syst. Evol. Microbiol.">
        <title>Listeria floridensis sp. nov., Listeria aquatica sp. nov., Listeria cornellensis sp. nov., Listeria riparia sp. nov. and Listeria grandensis sp. nov., from agricultural and natural environments.</title>
        <authorList>
            <person name="den Bakker H.C."/>
            <person name="Warchocki S."/>
            <person name="Wright E.M."/>
            <person name="Allred A.F."/>
            <person name="Ahlstrom C."/>
            <person name="Manuel C.S."/>
            <person name="Stasiewicz M.J."/>
            <person name="Burrell A."/>
            <person name="Roof S."/>
            <person name="Strawn L."/>
            <person name="Fortes E.D."/>
            <person name="Nightingale K.K."/>
            <person name="Kephart D."/>
            <person name="Wiedmann M."/>
        </authorList>
    </citation>
    <scope>NUCLEOTIDE SEQUENCE [LARGE SCALE GENOMIC DNA]</scope>
    <source>
        <strain evidence="3 4">FSL S10-1187</strain>
    </source>
</reference>
<dbReference type="Pfam" id="PF04892">
    <property type="entry name" value="VanZ"/>
    <property type="match status" value="1"/>
</dbReference>
<feature type="transmembrane region" description="Helical" evidence="1">
    <location>
        <begin position="20"/>
        <end position="41"/>
    </location>
</feature>
<keyword evidence="4" id="KW-1185">Reference proteome</keyword>
<dbReference type="InterPro" id="IPR053150">
    <property type="entry name" value="Teicoplanin_resist-assoc"/>
</dbReference>
<evidence type="ECO:0000259" key="2">
    <source>
        <dbReference type="Pfam" id="PF04892"/>
    </source>
</evidence>
<sequence>MHRCLFFLLYFKVVKRGSIALFIVFLTSCGIEVVQLIQTTLVTGFSGMTLPSGRSTDIDDIILNTLSGSLGVLIIYLIPNFRKRIGRKKRR</sequence>
<protein>
    <recommendedName>
        <fullName evidence="2">VanZ-like domain-containing protein</fullName>
    </recommendedName>
</protein>
<dbReference type="PANTHER" id="PTHR36834">
    <property type="entry name" value="MEMBRANE PROTEIN-RELATED"/>
    <property type="match status" value="1"/>
</dbReference>
<evidence type="ECO:0000313" key="4">
    <source>
        <dbReference type="Proteomes" id="UP000019249"/>
    </source>
</evidence>
<keyword evidence="1" id="KW-0812">Transmembrane</keyword>
<dbReference type="EMBL" id="AODF01000026">
    <property type="protein sequence ID" value="EUJ29138.1"/>
    <property type="molecule type" value="Genomic_DNA"/>
</dbReference>
<evidence type="ECO:0000313" key="3">
    <source>
        <dbReference type="EMBL" id="EUJ29138.1"/>
    </source>
</evidence>
<feature type="domain" description="VanZ-like" evidence="2">
    <location>
        <begin position="7"/>
        <end position="78"/>
    </location>
</feature>
<feature type="transmembrane region" description="Helical" evidence="1">
    <location>
        <begin position="61"/>
        <end position="81"/>
    </location>
</feature>
<evidence type="ECO:0000256" key="1">
    <source>
        <dbReference type="SAM" id="Phobius"/>
    </source>
</evidence>
<dbReference type="PROSITE" id="PS51257">
    <property type="entry name" value="PROKAR_LIPOPROTEIN"/>
    <property type="match status" value="1"/>
</dbReference>
<name>A0ABN0RDE7_9LIST</name>